<dbReference type="STRING" id="1702221.AALO17_24740"/>
<dbReference type="Proteomes" id="UP000069771">
    <property type="component" value="Chromosome"/>
</dbReference>
<dbReference type="InterPro" id="IPR001890">
    <property type="entry name" value="RNA-binding_CRM"/>
</dbReference>
<keyword evidence="1 2" id="KW-0694">RNA-binding</keyword>
<dbReference type="KEGG" id="fro:AALO17_24740"/>
<evidence type="ECO:0000259" key="3">
    <source>
        <dbReference type="PROSITE" id="PS51295"/>
    </source>
</evidence>
<dbReference type="InterPro" id="IPR035920">
    <property type="entry name" value="YhbY-like_sf"/>
</dbReference>
<reference evidence="4 5" key="1">
    <citation type="journal article" date="2016" name="Gut Pathog.">
        <title>Whole genome sequencing of "Faecalibaculum rodentium" ALO17, isolated from C57BL/6J laboratory mouse feces.</title>
        <authorList>
            <person name="Lim S."/>
            <person name="Chang D.H."/>
            <person name="Ahn S."/>
            <person name="Kim B.C."/>
        </authorList>
    </citation>
    <scope>NUCLEOTIDE SEQUENCE [LARGE SCALE GENOMIC DNA]</scope>
    <source>
        <strain evidence="4 5">Alo17</strain>
    </source>
</reference>
<dbReference type="GeneID" id="78478991"/>
<dbReference type="PROSITE" id="PS51295">
    <property type="entry name" value="CRM"/>
    <property type="match status" value="1"/>
</dbReference>
<dbReference type="PATRIC" id="fig|1702221.3.peg.2407"/>
<dbReference type="PANTHER" id="PTHR40065:SF3">
    <property type="entry name" value="RNA-BINDING PROTEIN YHBY"/>
    <property type="match status" value="1"/>
</dbReference>
<dbReference type="SUPFAM" id="SSF75471">
    <property type="entry name" value="YhbY-like"/>
    <property type="match status" value="1"/>
</dbReference>
<protein>
    <recommendedName>
        <fullName evidence="3">CRM domain-containing protein</fullName>
    </recommendedName>
</protein>
<name>A0A140DY81_9FIRM</name>
<keyword evidence="5" id="KW-1185">Reference proteome</keyword>
<dbReference type="RefSeq" id="WP_145907694.1">
    <property type="nucleotide sequence ID" value="NZ_CP011391.1"/>
</dbReference>
<dbReference type="EMBL" id="CP011391">
    <property type="protein sequence ID" value="AMK55608.1"/>
    <property type="molecule type" value="Genomic_DNA"/>
</dbReference>
<dbReference type="PANTHER" id="PTHR40065">
    <property type="entry name" value="RNA-BINDING PROTEIN YHBY"/>
    <property type="match status" value="1"/>
</dbReference>
<dbReference type="Gene3D" id="3.30.110.60">
    <property type="entry name" value="YhbY-like"/>
    <property type="match status" value="1"/>
</dbReference>
<sequence>MILNASQKKTLRTLGQGMPALLQVGKDGLSENTVKNLDIQLDAHELVKINLLKTAPLDAREAAIDLAAATGANVVHIIGRTVLLYRPTKENKLGVRL</sequence>
<evidence type="ECO:0000256" key="1">
    <source>
        <dbReference type="ARBA" id="ARBA00022884"/>
    </source>
</evidence>
<accession>A0A140DY81</accession>
<dbReference type="GO" id="GO:0003723">
    <property type="term" value="F:RNA binding"/>
    <property type="evidence" value="ECO:0007669"/>
    <property type="project" value="UniProtKB-UniRule"/>
</dbReference>
<dbReference type="Pfam" id="PF01985">
    <property type="entry name" value="CRS1_YhbY"/>
    <property type="match status" value="1"/>
</dbReference>
<evidence type="ECO:0000313" key="5">
    <source>
        <dbReference type="Proteomes" id="UP000069771"/>
    </source>
</evidence>
<dbReference type="InterPro" id="IPR051925">
    <property type="entry name" value="RNA-binding_domain"/>
</dbReference>
<dbReference type="AlphaFoldDB" id="A0A140DY81"/>
<organism evidence="4 5">
    <name type="scientific">Faecalibaculum rodentium</name>
    <dbReference type="NCBI Taxonomy" id="1702221"/>
    <lineage>
        <taxon>Bacteria</taxon>
        <taxon>Bacillati</taxon>
        <taxon>Bacillota</taxon>
        <taxon>Erysipelotrichia</taxon>
        <taxon>Erysipelotrichales</taxon>
        <taxon>Erysipelotrichaceae</taxon>
        <taxon>Faecalibaculum</taxon>
    </lineage>
</organism>
<gene>
    <name evidence="4" type="ORF">AALO17_24740</name>
</gene>
<feature type="domain" description="CRM" evidence="3">
    <location>
        <begin position="1"/>
        <end position="97"/>
    </location>
</feature>
<dbReference type="SMART" id="SM01103">
    <property type="entry name" value="CRS1_YhbY"/>
    <property type="match status" value="1"/>
</dbReference>
<evidence type="ECO:0000256" key="2">
    <source>
        <dbReference type="PROSITE-ProRule" id="PRU00626"/>
    </source>
</evidence>
<dbReference type="OrthoDB" id="9797519at2"/>
<proteinExistence type="predicted"/>
<evidence type="ECO:0000313" key="4">
    <source>
        <dbReference type="EMBL" id="AMK55608.1"/>
    </source>
</evidence>